<keyword evidence="3" id="KW-0862">Zinc</keyword>
<protein>
    <recommendedName>
        <fullName evidence="5">MYND-type domain-containing protein</fullName>
    </recommendedName>
</protein>
<keyword evidence="2 4" id="KW-0863">Zinc-finger</keyword>
<dbReference type="OrthoDB" id="341421at2759"/>
<keyword evidence="7" id="KW-1185">Reference proteome</keyword>
<evidence type="ECO:0000313" key="6">
    <source>
        <dbReference type="EMBL" id="KDR81001.1"/>
    </source>
</evidence>
<dbReference type="HOGENOM" id="CLU_038729_0_0_1"/>
<accession>A0A067TCZ6</accession>
<gene>
    <name evidence="6" type="ORF">GALMADRAFT_1118997</name>
</gene>
<dbReference type="EMBL" id="KL142371">
    <property type="protein sequence ID" value="KDR81001.1"/>
    <property type="molecule type" value="Genomic_DNA"/>
</dbReference>
<dbReference type="STRING" id="685588.A0A067TCZ6"/>
<evidence type="ECO:0000256" key="2">
    <source>
        <dbReference type="ARBA" id="ARBA00022771"/>
    </source>
</evidence>
<organism evidence="6 7">
    <name type="scientific">Galerina marginata (strain CBS 339.88)</name>
    <dbReference type="NCBI Taxonomy" id="685588"/>
    <lineage>
        <taxon>Eukaryota</taxon>
        <taxon>Fungi</taxon>
        <taxon>Dikarya</taxon>
        <taxon>Basidiomycota</taxon>
        <taxon>Agaricomycotina</taxon>
        <taxon>Agaricomycetes</taxon>
        <taxon>Agaricomycetidae</taxon>
        <taxon>Agaricales</taxon>
        <taxon>Agaricineae</taxon>
        <taxon>Strophariaceae</taxon>
        <taxon>Galerina</taxon>
    </lineage>
</organism>
<dbReference type="AlphaFoldDB" id="A0A067TCZ6"/>
<reference evidence="7" key="1">
    <citation type="journal article" date="2014" name="Proc. Natl. Acad. Sci. U.S.A.">
        <title>Extensive sampling of basidiomycete genomes demonstrates inadequacy of the white-rot/brown-rot paradigm for wood decay fungi.</title>
        <authorList>
            <person name="Riley R."/>
            <person name="Salamov A.A."/>
            <person name="Brown D.W."/>
            <person name="Nagy L.G."/>
            <person name="Floudas D."/>
            <person name="Held B.W."/>
            <person name="Levasseur A."/>
            <person name="Lombard V."/>
            <person name="Morin E."/>
            <person name="Otillar R."/>
            <person name="Lindquist E.A."/>
            <person name="Sun H."/>
            <person name="LaButti K.M."/>
            <person name="Schmutz J."/>
            <person name="Jabbour D."/>
            <person name="Luo H."/>
            <person name="Baker S.E."/>
            <person name="Pisabarro A.G."/>
            <person name="Walton J.D."/>
            <person name="Blanchette R.A."/>
            <person name="Henrissat B."/>
            <person name="Martin F."/>
            <person name="Cullen D."/>
            <person name="Hibbett D.S."/>
            <person name="Grigoriev I.V."/>
        </authorList>
    </citation>
    <scope>NUCLEOTIDE SEQUENCE [LARGE SCALE GENOMIC DNA]</scope>
    <source>
        <strain evidence="7">CBS 339.88</strain>
    </source>
</reference>
<dbReference type="PROSITE" id="PS01360">
    <property type="entry name" value="ZF_MYND_1"/>
    <property type="match status" value="1"/>
</dbReference>
<sequence length="413" mass="47010">MSHKDISREDTLVLLASMGIVLPKDTKLPIEELNKRLGQALDTSQEYSDHIETALVDPWAFPLWPTEKSLYEATKRGNMTESLMGSMSQPKKGDLSSKEDTFKEMRQSVLSLAYACDQKIFEIFFMGAEEKWGIFVRILDVYTLKNEVPLFYFVYKELLPSPNLPMKALKRQIQLSDGPYVTSIVSDLERRTLLRLFQKNGKRLDPKYHEPHKKKGIKDLGLSRSFVLPLCPIGMRNLGKLTADPGCDVCGKGTNSRCLQCLSVLYCSKECQRADWPSHKQACKSLKGGKWHTISMAQPTMLPFLTIMNRLDSSHAVTTPTDEPPPDVHNGKMFLAKFQVSLSSGSSGPGDMLVYDRQRSIRVVWKRSSDPVLFDEATRMIGSKLKFFRWLKRTGPYQFEICIDRAPDQDPLW</sequence>
<evidence type="ECO:0000256" key="4">
    <source>
        <dbReference type="PROSITE-ProRule" id="PRU00134"/>
    </source>
</evidence>
<dbReference type="GO" id="GO:0008270">
    <property type="term" value="F:zinc ion binding"/>
    <property type="evidence" value="ECO:0007669"/>
    <property type="project" value="UniProtKB-KW"/>
</dbReference>
<proteinExistence type="predicted"/>
<dbReference type="Gene3D" id="6.10.140.2220">
    <property type="match status" value="1"/>
</dbReference>
<dbReference type="InterPro" id="IPR002893">
    <property type="entry name" value="Znf_MYND"/>
</dbReference>
<evidence type="ECO:0000259" key="5">
    <source>
        <dbReference type="PROSITE" id="PS50865"/>
    </source>
</evidence>
<dbReference type="SUPFAM" id="SSF144232">
    <property type="entry name" value="HIT/MYND zinc finger-like"/>
    <property type="match status" value="1"/>
</dbReference>
<evidence type="ECO:0000313" key="7">
    <source>
        <dbReference type="Proteomes" id="UP000027222"/>
    </source>
</evidence>
<evidence type="ECO:0000256" key="3">
    <source>
        <dbReference type="ARBA" id="ARBA00022833"/>
    </source>
</evidence>
<keyword evidence="1" id="KW-0479">Metal-binding</keyword>
<feature type="domain" description="MYND-type" evidence="5">
    <location>
        <begin position="247"/>
        <end position="283"/>
    </location>
</feature>
<dbReference type="Proteomes" id="UP000027222">
    <property type="component" value="Unassembled WGS sequence"/>
</dbReference>
<evidence type="ECO:0000256" key="1">
    <source>
        <dbReference type="ARBA" id="ARBA00022723"/>
    </source>
</evidence>
<name>A0A067TCZ6_GALM3</name>
<dbReference type="PROSITE" id="PS50865">
    <property type="entry name" value="ZF_MYND_2"/>
    <property type="match status" value="1"/>
</dbReference>
<dbReference type="Pfam" id="PF01753">
    <property type="entry name" value="zf-MYND"/>
    <property type="match status" value="1"/>
</dbReference>